<organism evidence="3 4">
    <name type="scientific">Corynebacterium alimapuense</name>
    <dbReference type="NCBI Taxonomy" id="1576874"/>
    <lineage>
        <taxon>Bacteria</taxon>
        <taxon>Bacillati</taxon>
        <taxon>Actinomycetota</taxon>
        <taxon>Actinomycetes</taxon>
        <taxon>Mycobacteriales</taxon>
        <taxon>Corynebacteriaceae</taxon>
        <taxon>Corynebacterium</taxon>
    </lineage>
</organism>
<dbReference type="Pfam" id="PF01903">
    <property type="entry name" value="CbiX"/>
    <property type="match status" value="1"/>
</dbReference>
<dbReference type="PANTHER" id="PTHR33542:SF3">
    <property type="entry name" value="SIROHYDROCHLORIN FERROCHELATASE, CHLOROPLASTIC"/>
    <property type="match status" value="1"/>
</dbReference>
<dbReference type="InterPro" id="IPR002762">
    <property type="entry name" value="CbiX-like"/>
</dbReference>
<keyword evidence="2" id="KW-0456">Lyase</keyword>
<keyword evidence="4" id="KW-1185">Reference proteome</keyword>
<dbReference type="EMBL" id="PTJO01000001">
    <property type="protein sequence ID" value="RNE49957.1"/>
    <property type="molecule type" value="Genomic_DNA"/>
</dbReference>
<reference evidence="3 4" key="1">
    <citation type="submission" date="2018-02" db="EMBL/GenBank/DDBJ databases">
        <title>Corynebacterium alimpuense sp. nov., a marine obligate actinomycete isolated from sediments of Valparaiso bay, Chile.</title>
        <authorList>
            <person name="Claverias F."/>
            <person name="Gonzales-Siles L."/>
            <person name="Salva-Serra F."/>
            <person name="Inganaes E."/>
            <person name="Molin K."/>
            <person name="Cumsille A."/>
            <person name="Undabarrena A."/>
            <person name="Couve E."/>
            <person name="Moore E.R.B."/>
            <person name="Gomila M."/>
            <person name="Camara B."/>
        </authorList>
    </citation>
    <scope>NUCLEOTIDE SEQUENCE [LARGE SCALE GENOMIC DNA]</scope>
    <source>
        <strain evidence="3 4">CCUG 69366</strain>
    </source>
</reference>
<dbReference type="OrthoDB" id="482456at2"/>
<protein>
    <recommendedName>
        <fullName evidence="5">Sirohydrochlorin chelatase</fullName>
    </recommendedName>
</protein>
<sequence length="246" mass="25012">MTALITLSHGSRHALAGKGIERLAKFVAAQIGEPALAAHLDFESPSLSEAAVRLDAAGATRAVVVPLLFTSAFHARHDVPAALAQARETSGIELLAAESVGTGTDMVDMLSERVNHEAPQGAHIVLYSVGSSDQAANAAVAELAARVGVATGHSAESVVATGGAGTGPAGVIEVALKHRAIHLLPLFFTRSLLLDKLTERLQDIASATGTTMTASGPLGTVVADIVAARYHVAVNSSPSHLGGSET</sequence>
<evidence type="ECO:0008006" key="5">
    <source>
        <dbReference type="Google" id="ProtNLM"/>
    </source>
</evidence>
<dbReference type="GO" id="GO:0016829">
    <property type="term" value="F:lyase activity"/>
    <property type="evidence" value="ECO:0007669"/>
    <property type="project" value="UniProtKB-KW"/>
</dbReference>
<proteinExistence type="predicted"/>
<name>A0A3M8K9Q3_9CORY</name>
<comment type="caution">
    <text evidence="3">The sequence shown here is derived from an EMBL/GenBank/DDBJ whole genome shotgun (WGS) entry which is preliminary data.</text>
</comment>
<dbReference type="GO" id="GO:0046872">
    <property type="term" value="F:metal ion binding"/>
    <property type="evidence" value="ECO:0007669"/>
    <property type="project" value="UniProtKB-KW"/>
</dbReference>
<dbReference type="AlphaFoldDB" id="A0A3M8K9Q3"/>
<dbReference type="PANTHER" id="PTHR33542">
    <property type="entry name" value="SIROHYDROCHLORIN FERROCHELATASE, CHLOROPLASTIC"/>
    <property type="match status" value="1"/>
</dbReference>
<dbReference type="Proteomes" id="UP000266975">
    <property type="component" value="Unassembled WGS sequence"/>
</dbReference>
<dbReference type="InterPro" id="IPR050963">
    <property type="entry name" value="Sirohydro_Cobaltochel/CbiX"/>
</dbReference>
<evidence type="ECO:0000256" key="1">
    <source>
        <dbReference type="ARBA" id="ARBA00022723"/>
    </source>
</evidence>
<accession>A0A3M8K9Q3</accession>
<dbReference type="RefSeq" id="WP_123047002.1">
    <property type="nucleotide sequence ID" value="NZ_PTJO01000001.1"/>
</dbReference>
<dbReference type="Gene3D" id="3.40.50.1400">
    <property type="match status" value="2"/>
</dbReference>
<evidence type="ECO:0000256" key="2">
    <source>
        <dbReference type="ARBA" id="ARBA00023239"/>
    </source>
</evidence>
<dbReference type="CDD" id="cd03416">
    <property type="entry name" value="CbiX_SirB_N"/>
    <property type="match status" value="1"/>
</dbReference>
<evidence type="ECO:0000313" key="4">
    <source>
        <dbReference type="Proteomes" id="UP000266975"/>
    </source>
</evidence>
<evidence type="ECO:0000313" key="3">
    <source>
        <dbReference type="EMBL" id="RNE49957.1"/>
    </source>
</evidence>
<dbReference type="SUPFAM" id="SSF53800">
    <property type="entry name" value="Chelatase"/>
    <property type="match status" value="1"/>
</dbReference>
<gene>
    <name evidence="3" type="ORF">C5L39_00850</name>
</gene>
<keyword evidence="1" id="KW-0479">Metal-binding</keyword>